<evidence type="ECO:0000259" key="5">
    <source>
        <dbReference type="Pfam" id="PF13519"/>
    </source>
</evidence>
<feature type="domain" description="VWFA" evidence="5">
    <location>
        <begin position="3"/>
        <end position="118"/>
    </location>
</feature>
<dbReference type="Proteomes" id="UP001153712">
    <property type="component" value="Chromosome 3"/>
</dbReference>
<dbReference type="Pfam" id="PF19435">
    <property type="entry name" value="IntS14_b-barrel"/>
    <property type="match status" value="1"/>
</dbReference>
<evidence type="ECO:0000259" key="7">
    <source>
        <dbReference type="Pfam" id="PF20504"/>
    </source>
</evidence>
<dbReference type="SUPFAM" id="SSF53300">
    <property type="entry name" value="vWA-like"/>
    <property type="match status" value="1"/>
</dbReference>
<reference evidence="8" key="1">
    <citation type="submission" date="2022-01" db="EMBL/GenBank/DDBJ databases">
        <authorList>
            <person name="King R."/>
        </authorList>
    </citation>
    <scope>NUCLEOTIDE SEQUENCE</scope>
</reference>
<dbReference type="CDD" id="cd00198">
    <property type="entry name" value="vWFA"/>
    <property type="match status" value="1"/>
</dbReference>
<evidence type="ECO:0000313" key="8">
    <source>
        <dbReference type="EMBL" id="CAG9860668.1"/>
    </source>
</evidence>
<dbReference type="InterPro" id="IPR046471">
    <property type="entry name" value="IntS14_C"/>
</dbReference>
<comment type="subcellular location">
    <subcellularLocation>
        <location evidence="1">Nucleus</location>
    </subcellularLocation>
</comment>
<keyword evidence="3" id="KW-0539">Nucleus</keyword>
<dbReference type="GO" id="GO:0034472">
    <property type="term" value="P:snRNA 3'-end processing"/>
    <property type="evidence" value="ECO:0007669"/>
    <property type="project" value="TreeGrafter"/>
</dbReference>
<evidence type="ECO:0000256" key="4">
    <source>
        <dbReference type="ARBA" id="ARBA00061449"/>
    </source>
</evidence>
<evidence type="ECO:0000256" key="1">
    <source>
        <dbReference type="ARBA" id="ARBA00004123"/>
    </source>
</evidence>
<dbReference type="Pfam" id="PF13519">
    <property type="entry name" value="VWA_2"/>
    <property type="match status" value="1"/>
</dbReference>
<dbReference type="InterPro" id="IPR002035">
    <property type="entry name" value="VWF_A"/>
</dbReference>
<evidence type="ECO:0000259" key="6">
    <source>
        <dbReference type="Pfam" id="PF19435"/>
    </source>
</evidence>
<comment type="similarity">
    <text evidence="4">Belongs to the Integrator subunit 14 family.</text>
</comment>
<name>A0A9N9TS07_PHYSR</name>
<dbReference type="Pfam" id="PF20504">
    <property type="entry name" value="IntS14_C"/>
    <property type="match status" value="1"/>
</dbReference>
<evidence type="ECO:0000256" key="3">
    <source>
        <dbReference type="ARBA" id="ARBA00023242"/>
    </source>
</evidence>
<organism evidence="8 9">
    <name type="scientific">Phyllotreta striolata</name>
    <name type="common">Striped flea beetle</name>
    <name type="synonym">Crioceris striolata</name>
    <dbReference type="NCBI Taxonomy" id="444603"/>
    <lineage>
        <taxon>Eukaryota</taxon>
        <taxon>Metazoa</taxon>
        <taxon>Ecdysozoa</taxon>
        <taxon>Arthropoda</taxon>
        <taxon>Hexapoda</taxon>
        <taxon>Insecta</taxon>
        <taxon>Pterygota</taxon>
        <taxon>Neoptera</taxon>
        <taxon>Endopterygota</taxon>
        <taxon>Coleoptera</taxon>
        <taxon>Polyphaga</taxon>
        <taxon>Cucujiformia</taxon>
        <taxon>Chrysomeloidea</taxon>
        <taxon>Chrysomelidae</taxon>
        <taxon>Galerucinae</taxon>
        <taxon>Alticini</taxon>
        <taxon>Phyllotreta</taxon>
    </lineage>
</organism>
<dbReference type="GO" id="GO:0032039">
    <property type="term" value="C:integrator complex"/>
    <property type="evidence" value="ECO:0007669"/>
    <property type="project" value="InterPro"/>
</dbReference>
<dbReference type="Gene3D" id="3.40.50.410">
    <property type="entry name" value="von Willebrand factor, type A domain"/>
    <property type="match status" value="1"/>
</dbReference>
<sequence>MPTIILLDVSLSMTKPVQIEDSLETVTRKQLAEVGICAFLDHLSIHSKLEFISLMAFSSLYEERCPFTRDYNVIKAELKNIEDYDKTCIETALHGVNQMVLGEWGNNTACQVLLVTDGNTGLGSNSLKESLATLSQRSAKLPFPVPFSFPGKLHIVCLTTPSDSNFVKSKPLYQRLIDLTGSDGSILIPDNLHSESSVIGLFQKLADDMYTTFKGTLKCGNMESKIVLSPAPVPYTQVTDFESTTTIISDLIEVCGFISVSDVGSPMAVSRHLILPASSPVKAASPKKQEKPSGELEIIDDDATDEARIPSFCVLLHGAIRVENVAALVNIGENWFGFVYSWADSKKKSNLMLTILTPGSDAIPWLGDLNHLGSADSFSPEQVGGFPVKPLEKRSYSQNGVVWIKQAGLQSDIQKILRHARKLPEKTQQFYKELNRLRKAAISLGFLDLLNGLAYIFEQECLQLPGTAHPDCALQLQHAAEVLRKKQNPDIKYVVMPLKTNYNSS</sequence>
<feature type="domain" description="Integrator complex subunit 14 C-terminal" evidence="7">
    <location>
        <begin position="401"/>
        <end position="503"/>
    </location>
</feature>
<evidence type="ECO:0000256" key="2">
    <source>
        <dbReference type="ARBA" id="ARBA00016816"/>
    </source>
</evidence>
<dbReference type="AlphaFoldDB" id="A0A9N9TS07"/>
<dbReference type="PANTHER" id="PTHR13532">
    <property type="match status" value="1"/>
</dbReference>
<accession>A0A9N9TS07</accession>
<keyword evidence="9" id="KW-1185">Reference proteome</keyword>
<dbReference type="InterPro" id="IPR036465">
    <property type="entry name" value="vWFA_dom_sf"/>
</dbReference>
<gene>
    <name evidence="8" type="ORF">PHYEVI_LOCUS7017</name>
</gene>
<dbReference type="InterPro" id="IPR039841">
    <property type="entry name" value="INTS14"/>
</dbReference>
<dbReference type="InterPro" id="IPR045814">
    <property type="entry name" value="IntS14_b-barrel"/>
</dbReference>
<feature type="domain" description="Integrator complex subunit 14 beta-barrel" evidence="6">
    <location>
        <begin position="210"/>
        <end position="359"/>
    </location>
</feature>
<evidence type="ECO:0000313" key="9">
    <source>
        <dbReference type="Proteomes" id="UP001153712"/>
    </source>
</evidence>
<proteinExistence type="inferred from homology"/>
<dbReference type="EMBL" id="OU900096">
    <property type="protein sequence ID" value="CAG9860668.1"/>
    <property type="molecule type" value="Genomic_DNA"/>
</dbReference>
<dbReference type="OrthoDB" id="2374335at2759"/>
<protein>
    <recommendedName>
        <fullName evidence="2">Integrator complex subunit 14</fullName>
    </recommendedName>
</protein>
<dbReference type="PANTHER" id="PTHR13532:SF3">
    <property type="entry name" value="INTEGRATOR COMPLEX SUBUNIT 14"/>
    <property type="match status" value="1"/>
</dbReference>